<keyword evidence="11" id="KW-1185">Reference proteome</keyword>
<reference evidence="10 11" key="1">
    <citation type="submission" date="2016-07" db="EMBL/GenBank/DDBJ databases">
        <title>Pervasive Adenine N6-methylation of Active Genes in Fungi.</title>
        <authorList>
            <consortium name="DOE Joint Genome Institute"/>
            <person name="Mondo S.J."/>
            <person name="Dannebaum R.O."/>
            <person name="Kuo R.C."/>
            <person name="Labutti K."/>
            <person name="Haridas S."/>
            <person name="Kuo A."/>
            <person name="Salamov A."/>
            <person name="Ahrendt S.R."/>
            <person name="Lipzen A."/>
            <person name="Sullivan W."/>
            <person name="Andreopoulos W.B."/>
            <person name="Clum A."/>
            <person name="Lindquist E."/>
            <person name="Daum C."/>
            <person name="Ramamoorthy G.K."/>
            <person name="Gryganskyi A."/>
            <person name="Culley D."/>
            <person name="Magnuson J.K."/>
            <person name="James T.Y."/>
            <person name="O'Malley M.A."/>
            <person name="Stajich J.E."/>
            <person name="Spatafora J.W."/>
            <person name="Visel A."/>
            <person name="Grigoriev I.V."/>
        </authorList>
    </citation>
    <scope>NUCLEOTIDE SEQUENCE [LARGE SCALE GENOMIC DNA]</scope>
    <source>
        <strain evidence="10 11">PL171</strain>
    </source>
</reference>
<sequence>MPRHSKNNTASAVFTYAERERLTYGTQRQRLGTDSKRAFDACFLCLQTAAVPMSCPEGHVACKECVYESILAQKKEIKRALKLIEEEKRKEQAKEQEMTEAAARDNLAKAEASVSVTGAASTAGRSDSKGGKPALNSFWIPSLAPQTVKQIEVPKDEPKIMCLCDKPHTLLSAKKLFPLHFKRPSPSSSTSTIAPKSNVTCYSCSKHLNNGSSIRALKPCGHVLCAACVKDFVVSSKRCNVCDTKVRPDRGDVVTIATEGTGFSSTGKVEATKYDHGFL</sequence>
<dbReference type="InterPro" id="IPR001841">
    <property type="entry name" value="Znf_RING"/>
</dbReference>
<organism evidence="10 11">
    <name type="scientific">Catenaria anguillulae PL171</name>
    <dbReference type="NCBI Taxonomy" id="765915"/>
    <lineage>
        <taxon>Eukaryota</taxon>
        <taxon>Fungi</taxon>
        <taxon>Fungi incertae sedis</taxon>
        <taxon>Blastocladiomycota</taxon>
        <taxon>Blastocladiomycetes</taxon>
        <taxon>Blastocladiales</taxon>
        <taxon>Catenariaceae</taxon>
        <taxon>Catenaria</taxon>
    </lineage>
</organism>
<keyword evidence="4 7" id="KW-0863">Zinc-finger</keyword>
<evidence type="ECO:0000259" key="9">
    <source>
        <dbReference type="PROSITE" id="PS50089"/>
    </source>
</evidence>
<evidence type="ECO:0000256" key="3">
    <source>
        <dbReference type="ARBA" id="ARBA00022723"/>
    </source>
</evidence>
<dbReference type="OrthoDB" id="116827at2759"/>
<evidence type="ECO:0000313" key="10">
    <source>
        <dbReference type="EMBL" id="ORZ33898.1"/>
    </source>
</evidence>
<dbReference type="GO" id="GO:0008270">
    <property type="term" value="F:zinc ion binding"/>
    <property type="evidence" value="ECO:0007669"/>
    <property type="project" value="UniProtKB-KW"/>
</dbReference>
<dbReference type="EMBL" id="MCFL01000032">
    <property type="protein sequence ID" value="ORZ33898.1"/>
    <property type="molecule type" value="Genomic_DNA"/>
</dbReference>
<dbReference type="PANTHER" id="PTHR13063:SF10">
    <property type="entry name" value="NITRIC OXIDE SYNTHASE-INTERACTING PROTEIN"/>
    <property type="match status" value="1"/>
</dbReference>
<dbReference type="PROSITE" id="PS00518">
    <property type="entry name" value="ZF_RING_1"/>
    <property type="match status" value="1"/>
</dbReference>
<comment type="subcellular location">
    <subcellularLocation>
        <location evidence="1">Nucleus</location>
    </subcellularLocation>
</comment>
<dbReference type="InterPro" id="IPR031790">
    <property type="entry name" value="Znf-NOSIP"/>
</dbReference>
<dbReference type="Pfam" id="PF15906">
    <property type="entry name" value="zf-NOSIP"/>
    <property type="match status" value="1"/>
</dbReference>
<dbReference type="SUPFAM" id="SSF57850">
    <property type="entry name" value="RING/U-box"/>
    <property type="match status" value="1"/>
</dbReference>
<keyword evidence="6" id="KW-0539">Nucleus</keyword>
<dbReference type="Proteomes" id="UP000193411">
    <property type="component" value="Unassembled WGS sequence"/>
</dbReference>
<dbReference type="STRING" id="765915.A0A1Y2HH22"/>
<evidence type="ECO:0000256" key="7">
    <source>
        <dbReference type="PROSITE-ProRule" id="PRU00175"/>
    </source>
</evidence>
<dbReference type="GO" id="GO:0005634">
    <property type="term" value="C:nucleus"/>
    <property type="evidence" value="ECO:0007669"/>
    <property type="project" value="UniProtKB-SubCell"/>
</dbReference>
<gene>
    <name evidence="10" type="ORF">BCR44DRAFT_61162</name>
</gene>
<dbReference type="PANTHER" id="PTHR13063">
    <property type="entry name" value="ENOS INTERACTING PROTEIN"/>
    <property type="match status" value="1"/>
</dbReference>
<feature type="domain" description="RING-type" evidence="9">
    <location>
        <begin position="201"/>
        <end position="243"/>
    </location>
</feature>
<dbReference type="InterPro" id="IPR017907">
    <property type="entry name" value="Znf_RING_CS"/>
</dbReference>
<evidence type="ECO:0000313" key="11">
    <source>
        <dbReference type="Proteomes" id="UP000193411"/>
    </source>
</evidence>
<protein>
    <recommendedName>
        <fullName evidence="9">RING-type domain-containing protein</fullName>
    </recommendedName>
</protein>
<evidence type="ECO:0000256" key="6">
    <source>
        <dbReference type="ARBA" id="ARBA00023242"/>
    </source>
</evidence>
<accession>A0A1Y2HH22</accession>
<evidence type="ECO:0000256" key="4">
    <source>
        <dbReference type="ARBA" id="ARBA00022771"/>
    </source>
</evidence>
<proteinExistence type="inferred from homology"/>
<feature type="coiled-coil region" evidence="8">
    <location>
        <begin position="67"/>
        <end position="113"/>
    </location>
</feature>
<evidence type="ECO:0000256" key="5">
    <source>
        <dbReference type="ARBA" id="ARBA00022833"/>
    </source>
</evidence>
<dbReference type="AlphaFoldDB" id="A0A1Y2HH22"/>
<name>A0A1Y2HH22_9FUNG</name>
<evidence type="ECO:0000256" key="8">
    <source>
        <dbReference type="SAM" id="Coils"/>
    </source>
</evidence>
<comment type="similarity">
    <text evidence="2">Belongs to the NOSIP family.</text>
</comment>
<keyword evidence="8" id="KW-0175">Coiled coil</keyword>
<comment type="caution">
    <text evidence="10">The sequence shown here is derived from an EMBL/GenBank/DDBJ whole genome shotgun (WGS) entry which is preliminary data.</text>
</comment>
<evidence type="ECO:0000256" key="1">
    <source>
        <dbReference type="ARBA" id="ARBA00004123"/>
    </source>
</evidence>
<dbReference type="GO" id="GO:0061630">
    <property type="term" value="F:ubiquitin protein ligase activity"/>
    <property type="evidence" value="ECO:0007669"/>
    <property type="project" value="InterPro"/>
</dbReference>
<dbReference type="Gene3D" id="3.30.40.10">
    <property type="entry name" value="Zinc/RING finger domain, C3HC4 (zinc finger)"/>
    <property type="match status" value="2"/>
</dbReference>
<evidence type="ECO:0000256" key="2">
    <source>
        <dbReference type="ARBA" id="ARBA00008126"/>
    </source>
</evidence>
<keyword evidence="3" id="KW-0479">Metal-binding</keyword>
<dbReference type="InterPro" id="IPR016818">
    <property type="entry name" value="NOSIP"/>
</dbReference>
<keyword evidence="5" id="KW-0862">Zinc</keyword>
<dbReference type="InterPro" id="IPR013083">
    <property type="entry name" value="Znf_RING/FYVE/PHD"/>
</dbReference>
<dbReference type="PROSITE" id="PS50089">
    <property type="entry name" value="ZF_RING_2"/>
    <property type="match status" value="1"/>
</dbReference>